<evidence type="ECO:0000313" key="4">
    <source>
        <dbReference type="Proteomes" id="UP001281130"/>
    </source>
</evidence>
<dbReference type="RefSeq" id="WP_143533902.1">
    <property type="nucleotide sequence ID" value="NZ_CP007514.1"/>
</dbReference>
<comment type="caution">
    <text evidence="3">The sequence shown here is derived from an EMBL/GenBank/DDBJ whole genome shotgun (WGS) entry which is preliminary data.</text>
</comment>
<protein>
    <recommendedName>
        <fullName evidence="5">Integral membrane protein</fullName>
    </recommendedName>
</protein>
<evidence type="ECO:0000313" key="3">
    <source>
        <dbReference type="EMBL" id="MDX5893894.1"/>
    </source>
</evidence>
<feature type="region of interest" description="Disordered" evidence="1">
    <location>
        <begin position="1"/>
        <end position="20"/>
    </location>
</feature>
<keyword evidence="2" id="KW-0812">Transmembrane</keyword>
<feature type="transmembrane region" description="Helical" evidence="2">
    <location>
        <begin position="21"/>
        <end position="41"/>
    </location>
</feature>
<dbReference type="AlphaFoldDB" id="A0AB35T2D0"/>
<keyword evidence="2" id="KW-0472">Membrane</keyword>
<feature type="transmembrane region" description="Helical" evidence="2">
    <location>
        <begin position="116"/>
        <end position="136"/>
    </location>
</feature>
<feature type="transmembrane region" description="Helical" evidence="2">
    <location>
        <begin position="79"/>
        <end position="96"/>
    </location>
</feature>
<reference evidence="3" key="1">
    <citation type="submission" date="2023-11" db="EMBL/GenBank/DDBJ databases">
        <title>MicrobeMod: A computational toolkit for identifying prokaryotic methylation and restriction-modification with nanopore sequencing.</title>
        <authorList>
            <person name="Crits-Christoph A."/>
            <person name="Kang S.C."/>
            <person name="Lee H."/>
            <person name="Ostrov N."/>
        </authorList>
    </citation>
    <scope>NUCLEOTIDE SEQUENCE</scope>
    <source>
        <strain evidence="3">ATCC 51242</strain>
    </source>
</reference>
<organism evidence="3 4">
    <name type="scientific">Rubrobacter radiotolerans</name>
    <name type="common">Arthrobacter radiotolerans</name>
    <dbReference type="NCBI Taxonomy" id="42256"/>
    <lineage>
        <taxon>Bacteria</taxon>
        <taxon>Bacillati</taxon>
        <taxon>Actinomycetota</taxon>
        <taxon>Rubrobacteria</taxon>
        <taxon>Rubrobacterales</taxon>
        <taxon>Rubrobacteraceae</taxon>
        <taxon>Rubrobacter</taxon>
    </lineage>
</organism>
<evidence type="ECO:0000256" key="1">
    <source>
        <dbReference type="SAM" id="MobiDB-lite"/>
    </source>
</evidence>
<dbReference type="Proteomes" id="UP001281130">
    <property type="component" value="Unassembled WGS sequence"/>
</dbReference>
<proteinExistence type="predicted"/>
<accession>A0AB35T2D0</accession>
<feature type="transmembrane region" description="Helical" evidence="2">
    <location>
        <begin position="143"/>
        <end position="162"/>
    </location>
</feature>
<evidence type="ECO:0008006" key="5">
    <source>
        <dbReference type="Google" id="ProtNLM"/>
    </source>
</evidence>
<keyword evidence="2" id="KW-1133">Transmembrane helix</keyword>
<gene>
    <name evidence="3" type="ORF">SIL72_07595</name>
</gene>
<dbReference type="EMBL" id="JAWXXX010000001">
    <property type="protein sequence ID" value="MDX5893894.1"/>
    <property type="molecule type" value="Genomic_DNA"/>
</dbReference>
<evidence type="ECO:0000256" key="2">
    <source>
        <dbReference type="SAM" id="Phobius"/>
    </source>
</evidence>
<name>A0AB35T2D0_RUBRA</name>
<sequence length="165" mass="16742">MELSRSLLPEPTQSPKERSGVDPAVCVAAGLSLLAAGVHLWVAPGHAVQWPGYGAFLFAVALLQGTLAALLLRGPSPSVALAGVPVNLLAVGVYLVTRTYGLPFGPHAGRTEEAGALDLVAVAAELGVVAVLVASLGGRARRWAVNGLLALGVALWILRLTGATG</sequence>
<feature type="transmembrane region" description="Helical" evidence="2">
    <location>
        <begin position="53"/>
        <end position="72"/>
    </location>
</feature>